<name>A0A2G9UR70_TELCI</name>
<dbReference type="OrthoDB" id="5866306at2759"/>
<protein>
    <submittedName>
        <fullName evidence="2">Uncharacterized protein</fullName>
    </submittedName>
</protein>
<gene>
    <name evidence="2" type="ORF">TELCIR_05415</name>
</gene>
<keyword evidence="3" id="KW-1185">Reference proteome</keyword>
<accession>A0A2G9UR70</accession>
<dbReference type="EMBL" id="KZ345627">
    <property type="protein sequence ID" value="PIO72643.1"/>
    <property type="molecule type" value="Genomic_DNA"/>
</dbReference>
<evidence type="ECO:0000313" key="3">
    <source>
        <dbReference type="Proteomes" id="UP000230423"/>
    </source>
</evidence>
<feature type="region of interest" description="Disordered" evidence="1">
    <location>
        <begin position="1"/>
        <end position="25"/>
    </location>
</feature>
<evidence type="ECO:0000256" key="1">
    <source>
        <dbReference type="SAM" id="MobiDB-lite"/>
    </source>
</evidence>
<proteinExistence type="predicted"/>
<evidence type="ECO:0000313" key="2">
    <source>
        <dbReference type="EMBL" id="PIO72643.1"/>
    </source>
</evidence>
<feature type="compositionally biased region" description="Basic and acidic residues" evidence="1">
    <location>
        <begin position="1"/>
        <end position="12"/>
    </location>
</feature>
<dbReference type="AlphaFoldDB" id="A0A2G9UR70"/>
<reference evidence="2 3" key="1">
    <citation type="submission" date="2015-09" db="EMBL/GenBank/DDBJ databases">
        <title>Draft genome of the parasitic nematode Teladorsagia circumcincta isolate WARC Sus (inbred).</title>
        <authorList>
            <person name="Mitreva M."/>
        </authorList>
    </citation>
    <scope>NUCLEOTIDE SEQUENCE [LARGE SCALE GENOMIC DNA]</scope>
    <source>
        <strain evidence="2 3">S</strain>
    </source>
</reference>
<sequence>MRRLDERQDREPLPTTTVRTSYPPRKDMGKCPALFGKVTIFVAFVKESMETHYRVAQQSLECYLKGVNYTVLMVDLKADPRVQQKCSKNQQSEK</sequence>
<dbReference type="Proteomes" id="UP000230423">
    <property type="component" value="Unassembled WGS sequence"/>
</dbReference>
<organism evidence="2 3">
    <name type="scientific">Teladorsagia circumcincta</name>
    <name type="common">Brown stomach worm</name>
    <name type="synonym">Ostertagia circumcincta</name>
    <dbReference type="NCBI Taxonomy" id="45464"/>
    <lineage>
        <taxon>Eukaryota</taxon>
        <taxon>Metazoa</taxon>
        <taxon>Ecdysozoa</taxon>
        <taxon>Nematoda</taxon>
        <taxon>Chromadorea</taxon>
        <taxon>Rhabditida</taxon>
        <taxon>Rhabditina</taxon>
        <taxon>Rhabditomorpha</taxon>
        <taxon>Strongyloidea</taxon>
        <taxon>Trichostrongylidae</taxon>
        <taxon>Teladorsagia</taxon>
    </lineage>
</organism>